<gene>
    <name evidence="3" type="ORF">PBIL07802_LOCUS14552</name>
    <name evidence="4" type="ORF">PBIL07802_LOCUS14553</name>
</gene>
<keyword evidence="1" id="KW-0812">Transmembrane</keyword>
<evidence type="ECO:0000256" key="2">
    <source>
        <dbReference type="SAM" id="SignalP"/>
    </source>
</evidence>
<reference evidence="4" key="1">
    <citation type="submission" date="2021-01" db="EMBL/GenBank/DDBJ databases">
        <authorList>
            <person name="Corre E."/>
            <person name="Pelletier E."/>
            <person name="Niang G."/>
            <person name="Scheremetjew M."/>
            <person name="Finn R."/>
            <person name="Kale V."/>
            <person name="Holt S."/>
            <person name="Cochrane G."/>
            <person name="Meng A."/>
            <person name="Brown T."/>
            <person name="Cohen L."/>
        </authorList>
    </citation>
    <scope>NUCLEOTIDE SEQUENCE</scope>
    <source>
        <strain evidence="4">NIES-2562</strain>
    </source>
</reference>
<proteinExistence type="predicted"/>
<evidence type="ECO:0000256" key="1">
    <source>
        <dbReference type="SAM" id="Phobius"/>
    </source>
</evidence>
<feature type="chain" id="PRO_5036212157" description="Secreted protein" evidence="2">
    <location>
        <begin position="26"/>
        <end position="204"/>
    </location>
</feature>
<accession>A0A7S3G683</accession>
<dbReference type="AlphaFoldDB" id="A0A7S3G683"/>
<evidence type="ECO:0000313" key="3">
    <source>
        <dbReference type="EMBL" id="CAE0252325.1"/>
    </source>
</evidence>
<evidence type="ECO:0008006" key="5">
    <source>
        <dbReference type="Google" id="ProtNLM"/>
    </source>
</evidence>
<dbReference type="EMBL" id="HBIB01022307">
    <property type="protein sequence ID" value="CAE0252325.1"/>
    <property type="molecule type" value="Transcribed_RNA"/>
</dbReference>
<feature type="transmembrane region" description="Helical" evidence="1">
    <location>
        <begin position="159"/>
        <end position="182"/>
    </location>
</feature>
<organism evidence="4">
    <name type="scientific">Palpitomonas bilix</name>
    <dbReference type="NCBI Taxonomy" id="652834"/>
    <lineage>
        <taxon>Eukaryota</taxon>
        <taxon>Eukaryota incertae sedis</taxon>
    </lineage>
</organism>
<sequence length="204" mass="22449">MCTITMFSRSLFLFLSYPFSHLSIAQLHVRSFCTYARQTPPSTTAAALLQSCTPHTSYFIRVRTEVHTHSASAYLNKHTMSAALPHFRTSALRAPAEATTHPAWHGYERVCISASAVVVSSVVWATRGTVSCTGTLRSAFTAGFFLCSTENPAGRLSHFFSFLFFCFFFLASPFPLSLFSILRSALRSSLFSLFSSLAAASLPM</sequence>
<evidence type="ECO:0000313" key="4">
    <source>
        <dbReference type="EMBL" id="CAE0252326.1"/>
    </source>
</evidence>
<keyword evidence="1" id="KW-0472">Membrane</keyword>
<feature type="signal peptide" evidence="2">
    <location>
        <begin position="1"/>
        <end position="25"/>
    </location>
</feature>
<name>A0A7S3G683_9EUKA</name>
<keyword evidence="2" id="KW-0732">Signal</keyword>
<keyword evidence="1" id="KW-1133">Transmembrane helix</keyword>
<dbReference type="EMBL" id="HBIB01022308">
    <property type="protein sequence ID" value="CAE0252326.1"/>
    <property type="molecule type" value="Transcribed_RNA"/>
</dbReference>
<protein>
    <recommendedName>
        <fullName evidence="5">Secreted protein</fullName>
    </recommendedName>
</protein>